<dbReference type="Proteomes" id="UP000030765">
    <property type="component" value="Unassembled WGS sequence"/>
</dbReference>
<dbReference type="PROSITE" id="PS51450">
    <property type="entry name" value="LRR"/>
    <property type="match status" value="1"/>
</dbReference>
<organism evidence="4">
    <name type="scientific">Anopheles sinensis</name>
    <name type="common">Mosquito</name>
    <dbReference type="NCBI Taxonomy" id="74873"/>
    <lineage>
        <taxon>Eukaryota</taxon>
        <taxon>Metazoa</taxon>
        <taxon>Ecdysozoa</taxon>
        <taxon>Arthropoda</taxon>
        <taxon>Hexapoda</taxon>
        <taxon>Insecta</taxon>
        <taxon>Pterygota</taxon>
        <taxon>Neoptera</taxon>
        <taxon>Endopterygota</taxon>
        <taxon>Diptera</taxon>
        <taxon>Nematocera</taxon>
        <taxon>Culicoidea</taxon>
        <taxon>Culicidae</taxon>
        <taxon>Anophelinae</taxon>
        <taxon>Anopheles</taxon>
    </lineage>
</organism>
<keyword evidence="2" id="KW-0677">Repeat</keyword>
<evidence type="ECO:0000313" key="6">
    <source>
        <dbReference type="Proteomes" id="UP000030765"/>
    </source>
</evidence>
<dbReference type="SUPFAM" id="SSF52058">
    <property type="entry name" value="L domain-like"/>
    <property type="match status" value="1"/>
</dbReference>
<evidence type="ECO:0000313" key="5">
    <source>
        <dbReference type="EnsemblMetazoa" id="ASIC019753-PA"/>
    </source>
</evidence>
<dbReference type="InterPro" id="IPR050333">
    <property type="entry name" value="SLRP"/>
</dbReference>
<reference evidence="5" key="2">
    <citation type="submission" date="2020-05" db="UniProtKB">
        <authorList>
            <consortium name="EnsemblMetazoa"/>
        </authorList>
    </citation>
    <scope>IDENTIFICATION</scope>
</reference>
<dbReference type="EnsemblMetazoa" id="ASIC019753-RA">
    <property type="protein sequence ID" value="ASIC019753-PA"/>
    <property type="gene ID" value="ASIC019753"/>
</dbReference>
<reference evidence="4 6" key="1">
    <citation type="journal article" date="2014" name="BMC Genomics">
        <title>Genome sequence of Anopheles sinensis provides insight into genetics basis of mosquito competence for malaria parasites.</title>
        <authorList>
            <person name="Zhou D."/>
            <person name="Zhang D."/>
            <person name="Ding G."/>
            <person name="Shi L."/>
            <person name="Hou Q."/>
            <person name="Ye Y."/>
            <person name="Xu Y."/>
            <person name="Zhou H."/>
            <person name="Xiong C."/>
            <person name="Li S."/>
            <person name="Yu J."/>
            <person name="Hong S."/>
            <person name="Yu X."/>
            <person name="Zou P."/>
            <person name="Chen C."/>
            <person name="Chang X."/>
            <person name="Wang W."/>
            <person name="Lv Y."/>
            <person name="Sun Y."/>
            <person name="Ma L."/>
            <person name="Shen B."/>
            <person name="Zhu C."/>
        </authorList>
    </citation>
    <scope>NUCLEOTIDE SEQUENCE [LARGE SCALE GENOMIC DNA]</scope>
</reference>
<dbReference type="InterPro" id="IPR032675">
    <property type="entry name" value="LRR_dom_sf"/>
</dbReference>
<dbReference type="Gene3D" id="3.80.10.10">
    <property type="entry name" value="Ribonuclease Inhibitor"/>
    <property type="match status" value="1"/>
</dbReference>
<dbReference type="VEuPathDB" id="VectorBase:ASIS012123"/>
<accession>A0A084WN76</accession>
<dbReference type="InterPro" id="IPR001611">
    <property type="entry name" value="Leu-rich_rpt"/>
</dbReference>
<name>A0A084WN76_ANOSI</name>
<dbReference type="VEuPathDB" id="VectorBase:ASIC019753"/>
<dbReference type="OrthoDB" id="676979at2759"/>
<keyword evidence="3" id="KW-0732">Signal</keyword>
<dbReference type="EMBL" id="KE525352">
    <property type="protein sequence ID" value="KFB51670.1"/>
    <property type="molecule type" value="Genomic_DNA"/>
</dbReference>
<proteinExistence type="predicted"/>
<dbReference type="GO" id="GO:0005615">
    <property type="term" value="C:extracellular space"/>
    <property type="evidence" value="ECO:0007669"/>
    <property type="project" value="TreeGrafter"/>
</dbReference>
<gene>
    <name evidence="4" type="ORF">ZHAS_00019753</name>
</gene>
<sequence>MAAILITSWVVLPCSGQCTMGIANTCMLNSLNMASDGIATLRKIPPNVFYAISVELVRMPENPSGVFLQRMAEFVNKIEIYQYYEQVFQILPGTSLQAVTVYRALSLNQVVIAPNLNISELFITVCPLVRIPPTIRNLEQLKVLTITRCAVKEFSFDLFTNNLKLDTLDLSFNEIRSIVPTTISTPFTLPIENLYLQNNLLEKLDMTAFVSLGALRGLDLSYNNLLTIAAQSTVTWPAVDFWNLQNNNLTTLDLQWLSAPNLQRLLLDSNKFQAVPQRLRRFPSLQLVAMSDNLLKSIDLAPFNGLPNLNSIDFSYNKEARGIRATRPVSLPMLTTLYAEHCALVRFNTTGLDLPVINYISLSHNNFTTVPRLATAFPSIDSFSLEYNPLPCTTVQAMTENIMSGRLIVGLPQDPEDCTSGYVTLKGSLTLCCKK</sequence>
<evidence type="ECO:0000256" key="2">
    <source>
        <dbReference type="ARBA" id="ARBA00022737"/>
    </source>
</evidence>
<dbReference type="PANTHER" id="PTHR45712">
    <property type="entry name" value="AGAP008170-PA"/>
    <property type="match status" value="1"/>
</dbReference>
<keyword evidence="1" id="KW-0433">Leucine-rich repeat</keyword>
<dbReference type="EMBL" id="ATLV01024572">
    <property type="status" value="NOT_ANNOTATED_CDS"/>
    <property type="molecule type" value="Genomic_DNA"/>
</dbReference>
<dbReference type="AlphaFoldDB" id="A0A084WN76"/>
<dbReference type="Pfam" id="PF13855">
    <property type="entry name" value="LRR_8"/>
    <property type="match status" value="2"/>
</dbReference>
<dbReference type="OMA" id="AERTITW"/>
<dbReference type="PANTHER" id="PTHR45712:SF22">
    <property type="entry name" value="INSULIN-LIKE GROWTH FACTOR-BINDING PROTEIN COMPLEX ACID LABILE SUBUNIT"/>
    <property type="match status" value="1"/>
</dbReference>
<feature type="signal peptide" evidence="3">
    <location>
        <begin position="1"/>
        <end position="16"/>
    </location>
</feature>
<feature type="chain" id="PRO_5001785173" evidence="3">
    <location>
        <begin position="17"/>
        <end position="435"/>
    </location>
</feature>
<keyword evidence="6" id="KW-1185">Reference proteome</keyword>
<dbReference type="STRING" id="74873.A0A084WN76"/>
<evidence type="ECO:0000313" key="4">
    <source>
        <dbReference type="EMBL" id="KFB51670.1"/>
    </source>
</evidence>
<evidence type="ECO:0000256" key="1">
    <source>
        <dbReference type="ARBA" id="ARBA00022614"/>
    </source>
</evidence>
<protein>
    <submittedName>
        <fullName evidence="4">AGAP007443-PA-like protein</fullName>
    </submittedName>
</protein>
<evidence type="ECO:0000256" key="3">
    <source>
        <dbReference type="SAM" id="SignalP"/>
    </source>
</evidence>